<feature type="binding site" evidence="7">
    <location>
        <position position="447"/>
    </location>
    <ligand>
        <name>[4Fe-4S] cluster</name>
        <dbReference type="ChEBI" id="CHEBI:49883"/>
    </ligand>
</feature>
<dbReference type="SUPFAM" id="SSF53271">
    <property type="entry name" value="PRTase-like"/>
    <property type="match status" value="1"/>
</dbReference>
<dbReference type="InterPro" id="IPR035584">
    <property type="entry name" value="PurF_N"/>
</dbReference>
<evidence type="ECO:0000313" key="11">
    <source>
        <dbReference type="Proteomes" id="UP001524944"/>
    </source>
</evidence>
<dbReference type="InterPro" id="IPR029057">
    <property type="entry name" value="PRTase-like"/>
</dbReference>
<name>A0ABT1Y1J6_9FIRM</name>
<dbReference type="Proteomes" id="UP001524944">
    <property type="component" value="Unassembled WGS sequence"/>
</dbReference>
<evidence type="ECO:0000256" key="1">
    <source>
        <dbReference type="ARBA" id="ARBA00005209"/>
    </source>
</evidence>
<dbReference type="CDD" id="cd06223">
    <property type="entry name" value="PRTases_typeI"/>
    <property type="match status" value="1"/>
</dbReference>
<evidence type="ECO:0000256" key="8">
    <source>
        <dbReference type="PIRNR" id="PIRNR000485"/>
    </source>
</evidence>
<keyword evidence="11" id="KW-1185">Reference proteome</keyword>
<dbReference type="PIRSF" id="PIRSF000485">
    <property type="entry name" value="Amd_phspho_trans"/>
    <property type="match status" value="1"/>
</dbReference>
<dbReference type="PROSITE" id="PS51278">
    <property type="entry name" value="GATASE_TYPE_2"/>
    <property type="match status" value="1"/>
</dbReference>
<keyword evidence="6 7" id="KW-0315">Glutamine amidotransferase</keyword>
<keyword evidence="7" id="KW-0408">Iron</keyword>
<comment type="pathway">
    <text evidence="1 7 8">Purine metabolism; IMP biosynthesis via de novo pathway; N(1)-(5-phospho-D-ribosyl)glycinamide from 5-phospho-alpha-D-ribose 1-diphosphate: step 1/2.</text>
</comment>
<dbReference type="InterPro" id="IPR005854">
    <property type="entry name" value="PurF"/>
</dbReference>
<dbReference type="EMBL" id="JANPWE010000002">
    <property type="protein sequence ID" value="MCR6544737.1"/>
    <property type="molecule type" value="Genomic_DNA"/>
</dbReference>
<accession>A0ABT1Y1J6</accession>
<organism evidence="10 11">
    <name type="scientific">Dehalobacterium formicoaceticum</name>
    <dbReference type="NCBI Taxonomy" id="51515"/>
    <lineage>
        <taxon>Bacteria</taxon>
        <taxon>Bacillati</taxon>
        <taxon>Bacillota</taxon>
        <taxon>Clostridia</taxon>
        <taxon>Eubacteriales</taxon>
        <taxon>Peptococcaceae</taxon>
        <taxon>Dehalobacterium</taxon>
    </lineage>
</organism>
<dbReference type="RefSeq" id="WP_089612303.1">
    <property type="nucleotide sequence ID" value="NZ_CP022121.1"/>
</dbReference>
<keyword evidence="7" id="KW-0479">Metal-binding</keyword>
<dbReference type="SUPFAM" id="SSF56235">
    <property type="entry name" value="N-terminal nucleophile aminohydrolases (Ntn hydrolases)"/>
    <property type="match status" value="1"/>
</dbReference>
<keyword evidence="5 7" id="KW-0658">Purine biosynthesis</keyword>
<dbReference type="EC" id="2.4.2.14" evidence="7"/>
<keyword evidence="7" id="KW-0004">4Fe-4S</keyword>
<evidence type="ECO:0000313" key="10">
    <source>
        <dbReference type="EMBL" id="MCR6544737.1"/>
    </source>
</evidence>
<evidence type="ECO:0000256" key="6">
    <source>
        <dbReference type="ARBA" id="ARBA00022962"/>
    </source>
</evidence>
<dbReference type="PANTHER" id="PTHR11907">
    <property type="entry name" value="AMIDOPHOSPHORIBOSYLTRANSFERASE"/>
    <property type="match status" value="1"/>
</dbReference>
<evidence type="ECO:0000256" key="4">
    <source>
        <dbReference type="ARBA" id="ARBA00022679"/>
    </source>
</evidence>
<comment type="catalytic activity">
    <reaction evidence="7 8">
        <text>5-phospho-beta-D-ribosylamine + L-glutamate + diphosphate = 5-phospho-alpha-D-ribose 1-diphosphate + L-glutamine + H2O</text>
        <dbReference type="Rhea" id="RHEA:14905"/>
        <dbReference type="ChEBI" id="CHEBI:15377"/>
        <dbReference type="ChEBI" id="CHEBI:29985"/>
        <dbReference type="ChEBI" id="CHEBI:33019"/>
        <dbReference type="ChEBI" id="CHEBI:58017"/>
        <dbReference type="ChEBI" id="CHEBI:58359"/>
        <dbReference type="ChEBI" id="CHEBI:58681"/>
        <dbReference type="EC" id="2.4.2.14"/>
    </reaction>
</comment>
<comment type="cofactor">
    <cofactor evidence="7">
        <name>[4Fe-4S] cluster</name>
        <dbReference type="ChEBI" id="CHEBI:49883"/>
    </cofactor>
    <text evidence="7">Binds 1 [4Fe-4S] cluster per subunit.</text>
</comment>
<dbReference type="CDD" id="cd00715">
    <property type="entry name" value="GPATase_N"/>
    <property type="match status" value="1"/>
</dbReference>
<protein>
    <recommendedName>
        <fullName evidence="7">Amidophosphoribosyltransferase</fullName>
        <shortName evidence="7">ATase</shortName>
        <ecNumber evidence="7">2.4.2.14</ecNumber>
    </recommendedName>
    <alternativeName>
        <fullName evidence="7">Glutamine phosphoribosylpyrophosphate amidotransferase</fullName>
        <shortName evidence="7">GPATase</shortName>
    </alternativeName>
</protein>
<evidence type="ECO:0000256" key="5">
    <source>
        <dbReference type="ARBA" id="ARBA00022755"/>
    </source>
</evidence>
<gene>
    <name evidence="7 10" type="primary">purF</name>
    <name evidence="10" type="ORF">NVS47_04265</name>
</gene>
<keyword evidence="4 7" id="KW-0808">Transferase</keyword>
<evidence type="ECO:0000259" key="9">
    <source>
        <dbReference type="PROSITE" id="PS51278"/>
    </source>
</evidence>
<keyword evidence="7" id="KW-0460">Magnesium</keyword>
<keyword evidence="3 7" id="KW-0328">Glycosyltransferase</keyword>
<sequence length="473" mass="52342">MIDLLNTDEKPKDECGLFGIYGHNMDVATMTYYGLYALQHRGQESTGITVSDGKEFKNHKDMGLVGEVFNEKILAPLKGHLAIGHVRYSTVDSGLAVNTQPLDFRYLKGLISLAHNGSLINANEIRQRLALNGSVFQTTSDTEVIVKLIARYGQSSIEEALMKMMIDIKGAYSLLVMTEDQLIGVRDPHGVRPLCIGKKGKSYILASETCALDTVGAEFIRDVDPGEIVIIDNDGLRSIHAMKSSEQAFCIFEFVYLARPDSNFDGRNVTLVRRAMGRQLAQEYPIDADIVIPVPDSGVPAALGYAEASGIPYMEGLMKNRYIGRTFIKPTQKMRETAVRLKLNPIRDIIEGKRVVMVDDSVVRGTTSKQIVQMIRNAGAKEVHLMVSSPTVKYPCYYGIDTQERNQLIAVKQSIEEIREYIGADGLHFLSLEGMVEATGSSKDSFCAACFTGEYPLGISKRVGEYPMEQEVE</sequence>
<feature type="active site" description="Nucleophile" evidence="7">
    <location>
        <position position="15"/>
    </location>
</feature>
<dbReference type="NCBIfam" id="TIGR01134">
    <property type="entry name" value="purF"/>
    <property type="match status" value="1"/>
</dbReference>
<feature type="binding site" evidence="7">
    <location>
        <position position="359"/>
    </location>
    <ligand>
        <name>Mg(2+)</name>
        <dbReference type="ChEBI" id="CHEBI:18420"/>
    </ligand>
</feature>
<comment type="similarity">
    <text evidence="2 7 8">In the C-terminal section; belongs to the purine/pyrimidine phosphoribosyltransferase family.</text>
</comment>
<dbReference type="HAMAP" id="MF_01931">
    <property type="entry name" value="PurF"/>
    <property type="match status" value="1"/>
</dbReference>
<feature type="binding site" evidence="7">
    <location>
        <position position="250"/>
    </location>
    <ligand>
        <name>[4Fe-4S] cluster</name>
        <dbReference type="ChEBI" id="CHEBI:49883"/>
    </ligand>
</feature>
<dbReference type="GO" id="GO:0004044">
    <property type="term" value="F:amidophosphoribosyltransferase activity"/>
    <property type="evidence" value="ECO:0007669"/>
    <property type="project" value="UniProtKB-EC"/>
</dbReference>
<dbReference type="InterPro" id="IPR029055">
    <property type="entry name" value="Ntn_hydrolases_N"/>
</dbReference>
<feature type="binding site" evidence="7">
    <location>
        <position position="297"/>
    </location>
    <ligand>
        <name>Mg(2+)</name>
        <dbReference type="ChEBI" id="CHEBI:18420"/>
    </ligand>
</feature>
<comment type="cofactor">
    <cofactor evidence="7">
        <name>Mg(2+)</name>
        <dbReference type="ChEBI" id="CHEBI:18420"/>
    </cofactor>
    <text evidence="7">Binds 1 Mg(2+) ion per subunit.</text>
</comment>
<dbReference type="Pfam" id="PF13522">
    <property type="entry name" value="GATase_6"/>
    <property type="match status" value="1"/>
</dbReference>
<reference evidence="10 11" key="1">
    <citation type="submission" date="2022-08" db="EMBL/GenBank/DDBJ databases">
        <title>Proteogenomics of the novel Dehalobacterium formicoaceticum strain EZ94 highlights a key role of methyltransferases during anaerobic dichloromethane degradation.</title>
        <authorList>
            <person name="Wasmund K."/>
        </authorList>
    </citation>
    <scope>NUCLEOTIDE SEQUENCE [LARGE SCALE GENOMIC DNA]</scope>
    <source>
        <strain evidence="10 11">EZ94</strain>
    </source>
</reference>
<dbReference type="InterPro" id="IPR017932">
    <property type="entry name" value="GATase_2_dom"/>
</dbReference>
<evidence type="ECO:0000256" key="3">
    <source>
        <dbReference type="ARBA" id="ARBA00022676"/>
    </source>
</evidence>
<keyword evidence="7" id="KW-0411">Iron-sulfur</keyword>
<dbReference type="Gene3D" id="3.60.20.10">
    <property type="entry name" value="Glutamine Phosphoribosylpyrophosphate, subunit 1, domain 1"/>
    <property type="match status" value="1"/>
</dbReference>
<dbReference type="Pfam" id="PF00156">
    <property type="entry name" value="Pribosyltran"/>
    <property type="match status" value="1"/>
</dbReference>
<comment type="function">
    <text evidence="7">Catalyzes the formation of phosphoribosylamine from phosphoribosylpyrophosphate (PRPP) and glutamine.</text>
</comment>
<comment type="caution">
    <text evidence="10">The sequence shown here is derived from an EMBL/GenBank/DDBJ whole genome shotgun (WGS) entry which is preliminary data.</text>
</comment>
<dbReference type="InterPro" id="IPR000836">
    <property type="entry name" value="PRTase_dom"/>
</dbReference>
<feature type="binding site" evidence="7">
    <location>
        <position position="450"/>
    </location>
    <ligand>
        <name>[4Fe-4S] cluster</name>
        <dbReference type="ChEBI" id="CHEBI:49883"/>
    </ligand>
</feature>
<feature type="binding site" evidence="7">
    <location>
        <position position="396"/>
    </location>
    <ligand>
        <name>[4Fe-4S] cluster</name>
        <dbReference type="ChEBI" id="CHEBI:49883"/>
    </ligand>
</feature>
<feature type="binding site" evidence="7">
    <location>
        <position position="360"/>
    </location>
    <ligand>
        <name>Mg(2+)</name>
        <dbReference type="ChEBI" id="CHEBI:18420"/>
    </ligand>
</feature>
<feature type="domain" description="Glutamine amidotransferase type-2" evidence="9">
    <location>
        <begin position="15"/>
        <end position="234"/>
    </location>
</feature>
<dbReference type="Gene3D" id="3.40.50.2020">
    <property type="match status" value="1"/>
</dbReference>
<evidence type="ECO:0000256" key="7">
    <source>
        <dbReference type="HAMAP-Rule" id="MF_01931"/>
    </source>
</evidence>
<proteinExistence type="inferred from homology"/>
<evidence type="ECO:0000256" key="2">
    <source>
        <dbReference type="ARBA" id="ARBA00010138"/>
    </source>
</evidence>